<evidence type="ECO:0000256" key="1">
    <source>
        <dbReference type="SAM" id="MobiDB-lite"/>
    </source>
</evidence>
<sequence>MVTTRRSNGRPSGEGKSEIPGLRGIITAEVGEVPHELLPGIFEQMKRELTQVVTQQVETAMARRRNEAGSSQSGHTRMVEGVFLTSFCPTEVKVRVASNLLRGPTKDWWNVIARSRTPEQIGAMTWEDFIELFKTEFEPQIEVERLTSEFLPMTQTNDSE</sequence>
<dbReference type="Pfam" id="PF03732">
    <property type="entry name" value="Retrotrans_gag"/>
    <property type="match status" value="1"/>
</dbReference>
<reference evidence="3" key="1">
    <citation type="submission" date="2023-03" db="EMBL/GenBank/DDBJ databases">
        <title>Chromosome-scale reference genome and RAD-based genetic map of yellow starthistle (Centaurea solstitialis) reveal putative structural variation and QTLs associated with invader traits.</title>
        <authorList>
            <person name="Reatini B."/>
            <person name="Cang F.A."/>
            <person name="Jiang Q."/>
            <person name="Mckibben M.T.W."/>
            <person name="Barker M.S."/>
            <person name="Rieseberg L.H."/>
            <person name="Dlugosch K.M."/>
        </authorList>
    </citation>
    <scope>NUCLEOTIDE SEQUENCE</scope>
    <source>
        <strain evidence="3">CAN-66</strain>
        <tissue evidence="3">Leaf</tissue>
    </source>
</reference>
<evidence type="ECO:0000313" key="4">
    <source>
        <dbReference type="Proteomes" id="UP001172457"/>
    </source>
</evidence>
<feature type="compositionally biased region" description="Polar residues" evidence="1">
    <location>
        <begin position="1"/>
        <end position="10"/>
    </location>
</feature>
<dbReference type="AlphaFoldDB" id="A0AA38TS93"/>
<evidence type="ECO:0000259" key="2">
    <source>
        <dbReference type="Pfam" id="PF03732"/>
    </source>
</evidence>
<feature type="region of interest" description="Disordered" evidence="1">
    <location>
        <begin position="1"/>
        <end position="21"/>
    </location>
</feature>
<proteinExistence type="predicted"/>
<comment type="caution">
    <text evidence="3">The sequence shown here is derived from an EMBL/GenBank/DDBJ whole genome shotgun (WGS) entry which is preliminary data.</text>
</comment>
<gene>
    <name evidence="3" type="ORF">OSB04_007318</name>
</gene>
<dbReference type="Proteomes" id="UP001172457">
    <property type="component" value="Chromosome 2"/>
</dbReference>
<evidence type="ECO:0000313" key="3">
    <source>
        <dbReference type="EMBL" id="KAJ9562158.1"/>
    </source>
</evidence>
<dbReference type="InterPro" id="IPR005162">
    <property type="entry name" value="Retrotrans_gag_dom"/>
</dbReference>
<feature type="domain" description="Retrotransposon gag" evidence="2">
    <location>
        <begin position="96"/>
        <end position="158"/>
    </location>
</feature>
<keyword evidence="4" id="KW-1185">Reference proteome</keyword>
<organism evidence="3 4">
    <name type="scientific">Centaurea solstitialis</name>
    <name type="common">yellow star-thistle</name>
    <dbReference type="NCBI Taxonomy" id="347529"/>
    <lineage>
        <taxon>Eukaryota</taxon>
        <taxon>Viridiplantae</taxon>
        <taxon>Streptophyta</taxon>
        <taxon>Embryophyta</taxon>
        <taxon>Tracheophyta</taxon>
        <taxon>Spermatophyta</taxon>
        <taxon>Magnoliopsida</taxon>
        <taxon>eudicotyledons</taxon>
        <taxon>Gunneridae</taxon>
        <taxon>Pentapetalae</taxon>
        <taxon>asterids</taxon>
        <taxon>campanulids</taxon>
        <taxon>Asterales</taxon>
        <taxon>Asteraceae</taxon>
        <taxon>Carduoideae</taxon>
        <taxon>Cardueae</taxon>
        <taxon>Centaureinae</taxon>
        <taxon>Centaurea</taxon>
    </lineage>
</organism>
<dbReference type="EMBL" id="JARYMX010000002">
    <property type="protein sequence ID" value="KAJ9562158.1"/>
    <property type="molecule type" value="Genomic_DNA"/>
</dbReference>
<name>A0AA38TS93_9ASTR</name>
<protein>
    <recommendedName>
        <fullName evidence="2">Retrotransposon gag domain-containing protein</fullName>
    </recommendedName>
</protein>
<accession>A0AA38TS93</accession>